<protein>
    <submittedName>
        <fullName evidence="1">Uncharacterized protein</fullName>
    </submittedName>
</protein>
<dbReference type="AlphaFoldDB" id="A0A2Z4RES8"/>
<dbReference type="Proteomes" id="UP000250299">
    <property type="component" value="Chromosome"/>
</dbReference>
<sequence length="62" mass="6692">MRHPRQQTQSIVGASLLAKTECQSTSVLTDRPLSRAGSLPQVLHRPPASIHTKTCGSKACPR</sequence>
<proteinExistence type="predicted"/>
<name>A0A2Z4RES8_PSEPU</name>
<dbReference type="OrthoDB" id="7033232at2"/>
<evidence type="ECO:0000313" key="1">
    <source>
        <dbReference type="EMBL" id="AWY39640.1"/>
    </source>
</evidence>
<gene>
    <name evidence="1" type="ORF">DKY63_06875</name>
</gene>
<accession>A0A2Z4RES8</accession>
<organism evidence="1 2">
    <name type="scientific">Pseudomonas putida</name>
    <name type="common">Arthrobacter siderocapsulatus</name>
    <dbReference type="NCBI Taxonomy" id="303"/>
    <lineage>
        <taxon>Bacteria</taxon>
        <taxon>Pseudomonadati</taxon>
        <taxon>Pseudomonadota</taxon>
        <taxon>Gammaproteobacteria</taxon>
        <taxon>Pseudomonadales</taxon>
        <taxon>Pseudomonadaceae</taxon>
        <taxon>Pseudomonas</taxon>
    </lineage>
</organism>
<reference evidence="1 2" key="1">
    <citation type="submission" date="2018-05" db="EMBL/GenBank/DDBJ databases">
        <title>Whole genome sequence of Pseudomonas putida JBC17.</title>
        <authorList>
            <person name="Lee Y.H."/>
            <person name="David K."/>
        </authorList>
    </citation>
    <scope>NUCLEOTIDE SEQUENCE [LARGE SCALE GENOMIC DNA]</scope>
    <source>
        <strain evidence="1 2">JBC17</strain>
    </source>
</reference>
<evidence type="ECO:0000313" key="2">
    <source>
        <dbReference type="Proteomes" id="UP000250299"/>
    </source>
</evidence>
<dbReference type="EMBL" id="CP029693">
    <property type="protein sequence ID" value="AWY39640.1"/>
    <property type="molecule type" value="Genomic_DNA"/>
</dbReference>